<dbReference type="OrthoDB" id="982229at2"/>
<dbReference type="RefSeq" id="WP_141422119.1">
    <property type="nucleotide sequence ID" value="NZ_VIAR01000009.1"/>
</dbReference>
<name>A0A507ZNC5_9FLAO</name>
<reference evidence="1 2" key="1">
    <citation type="submission" date="2019-06" db="EMBL/GenBank/DDBJ databases">
        <title>Flavibacter putida gen. nov., sp. nov., a novel marine bacterium of the family Flavobacteriaceae isolated from coastal seawater.</title>
        <authorList>
            <person name="Feng X."/>
        </authorList>
    </citation>
    <scope>NUCLEOTIDE SEQUENCE [LARGE SCALE GENOMIC DNA]</scope>
    <source>
        <strain evidence="1 2">PLHSN227</strain>
    </source>
</reference>
<dbReference type="Proteomes" id="UP000317169">
    <property type="component" value="Unassembled WGS sequence"/>
</dbReference>
<evidence type="ECO:0000313" key="1">
    <source>
        <dbReference type="EMBL" id="TQD37744.1"/>
    </source>
</evidence>
<accession>A0A507ZNC5</accession>
<dbReference type="EMBL" id="VIAR01000009">
    <property type="protein sequence ID" value="TQD37744.1"/>
    <property type="molecule type" value="Genomic_DNA"/>
</dbReference>
<evidence type="ECO:0000313" key="2">
    <source>
        <dbReference type="Proteomes" id="UP000317169"/>
    </source>
</evidence>
<dbReference type="PROSITE" id="PS51257">
    <property type="entry name" value="PROKAR_LIPOPROTEIN"/>
    <property type="match status" value="1"/>
</dbReference>
<proteinExistence type="predicted"/>
<dbReference type="AlphaFoldDB" id="A0A507ZNC5"/>
<keyword evidence="2" id="KW-1185">Reference proteome</keyword>
<comment type="caution">
    <text evidence="1">The sequence shown here is derived from an EMBL/GenBank/DDBJ whole genome shotgun (WGS) entry which is preliminary data.</text>
</comment>
<sequence>MHSKTFLVCLFVGIFFACQENKPTATAKENSVKENQEKDAFEMYQMSEMAAFMEILAAEHSKMKSTIKDGNSPDSLRFAIDKIFTANFTNPEDRDAKYLEWAEEFKTYELKIVADPKNAKQHYNNAINTCISCHESKCTGPLTRIKKLQIK</sequence>
<protein>
    <recommendedName>
        <fullName evidence="3">Cytochrome C</fullName>
    </recommendedName>
</protein>
<gene>
    <name evidence="1" type="ORF">FKR84_09735</name>
</gene>
<evidence type="ECO:0008006" key="3">
    <source>
        <dbReference type="Google" id="ProtNLM"/>
    </source>
</evidence>
<organism evidence="1 2">
    <name type="scientific">Haloflavibacter putidus</name>
    <dbReference type="NCBI Taxonomy" id="2576776"/>
    <lineage>
        <taxon>Bacteria</taxon>
        <taxon>Pseudomonadati</taxon>
        <taxon>Bacteroidota</taxon>
        <taxon>Flavobacteriia</taxon>
        <taxon>Flavobacteriales</taxon>
        <taxon>Flavobacteriaceae</taxon>
        <taxon>Haloflavibacter</taxon>
    </lineage>
</organism>